<dbReference type="InterPro" id="IPR052563">
    <property type="entry name" value="FliK"/>
</dbReference>
<feature type="compositionally biased region" description="Basic and acidic residues" evidence="1">
    <location>
        <begin position="67"/>
        <end position="77"/>
    </location>
</feature>
<dbReference type="Pfam" id="PF02120">
    <property type="entry name" value="Flg_hook"/>
    <property type="match status" value="1"/>
</dbReference>
<evidence type="ECO:0000256" key="1">
    <source>
        <dbReference type="SAM" id="MobiDB-lite"/>
    </source>
</evidence>
<feature type="domain" description="Flagellar hook-length control protein-like C-terminal" evidence="2">
    <location>
        <begin position="244"/>
        <end position="326"/>
    </location>
</feature>
<feature type="compositionally biased region" description="Low complexity" evidence="1">
    <location>
        <begin position="78"/>
        <end position="106"/>
    </location>
</feature>
<gene>
    <name evidence="3" type="primary">fliK</name>
    <name evidence="3" type="ordered locus">azo2721</name>
</gene>
<dbReference type="STRING" id="62928.azo2721"/>
<dbReference type="KEGG" id="azo:azo2721"/>
<feature type="region of interest" description="Disordered" evidence="1">
    <location>
        <begin position="314"/>
        <end position="354"/>
    </location>
</feature>
<dbReference type="Gene3D" id="3.30.750.140">
    <property type="match status" value="1"/>
</dbReference>
<dbReference type="PANTHER" id="PTHR37533:SF2">
    <property type="entry name" value="FLAGELLAR HOOK-LENGTH CONTROL PROTEIN"/>
    <property type="match status" value="1"/>
</dbReference>
<evidence type="ECO:0000259" key="2">
    <source>
        <dbReference type="Pfam" id="PF02120"/>
    </source>
</evidence>
<feature type="region of interest" description="Disordered" evidence="1">
    <location>
        <begin position="173"/>
        <end position="200"/>
    </location>
</feature>
<dbReference type="InterPro" id="IPR038610">
    <property type="entry name" value="FliK-like_C_sf"/>
</dbReference>
<proteinExistence type="predicted"/>
<keyword evidence="4" id="KW-1185">Reference proteome</keyword>
<evidence type="ECO:0000313" key="3">
    <source>
        <dbReference type="EMBL" id="CAL95337.1"/>
    </source>
</evidence>
<dbReference type="CDD" id="cd17470">
    <property type="entry name" value="T3SS_Flik_C"/>
    <property type="match status" value="1"/>
</dbReference>
<feature type="compositionally biased region" description="Polar residues" evidence="1">
    <location>
        <begin position="1"/>
        <end position="15"/>
    </location>
</feature>
<keyword evidence="3" id="KW-0969">Cilium</keyword>
<keyword evidence="3" id="KW-0966">Cell projection</keyword>
<keyword evidence="3" id="KW-0282">Flagellum</keyword>
<organism evidence="3 4">
    <name type="scientific">Azoarcus sp. (strain BH72)</name>
    <dbReference type="NCBI Taxonomy" id="418699"/>
    <lineage>
        <taxon>Bacteria</taxon>
        <taxon>Pseudomonadati</taxon>
        <taxon>Pseudomonadota</taxon>
        <taxon>Betaproteobacteria</taxon>
        <taxon>Rhodocyclales</taxon>
        <taxon>Zoogloeaceae</taxon>
        <taxon>Azoarcus</taxon>
    </lineage>
</organism>
<accession>A1K932</accession>
<sequence length="366" mass="37178">MLQGQMSNRANQQASRGAYAAHTENASRAAASERAREPERPRQKTERAAENRRPDQPDAAAEAGAEQVRDSALEAGERTAPTAEATAAAADAAAQPATQQPAAPAEGATELAGLPAAIAALLAGTQDAAAEPPGDETSGLLPADISGDALDTALQNPAGNAARFGAEAEAARAAQLAAQTQGKTETLPGNERPAGITQAGELPNGLHFAAAVNHRSTAAQQPAVPQLPVNTPAGQAAFADDVGDRVMWMLGRAESKAELVLTPPTLGKVEVTINLSGDQTTAQFVVSSQAARDALEQALPKLREILQQSGISLGQTSVGTSGEQQAGGNEGGQRGRSGGGGGIEAAEGATAQRWIRQSDGMVDTFV</sequence>
<evidence type="ECO:0000313" key="4">
    <source>
        <dbReference type="Proteomes" id="UP000002588"/>
    </source>
</evidence>
<protein>
    <submittedName>
        <fullName evidence="3">Flagellar hook-length control protein FliK</fullName>
    </submittedName>
</protein>
<dbReference type="PANTHER" id="PTHR37533">
    <property type="entry name" value="FLAGELLAR HOOK-LENGTH CONTROL PROTEIN"/>
    <property type="match status" value="1"/>
</dbReference>
<feature type="compositionally biased region" description="Gly residues" evidence="1">
    <location>
        <begin position="328"/>
        <end position="343"/>
    </location>
</feature>
<dbReference type="eggNOG" id="COG3144">
    <property type="taxonomic scope" value="Bacteria"/>
</dbReference>
<dbReference type="HOGENOM" id="CLU_755759_0_0_4"/>
<name>A1K932_AZOSB</name>
<feature type="compositionally biased region" description="Basic and acidic residues" evidence="1">
    <location>
        <begin position="31"/>
        <end position="56"/>
    </location>
</feature>
<feature type="region of interest" description="Disordered" evidence="1">
    <location>
        <begin position="1"/>
        <end position="106"/>
    </location>
</feature>
<reference evidence="3 4" key="1">
    <citation type="journal article" date="2006" name="Nat. Biotechnol.">
        <title>Complete genome of the mutualistic, N2-fixing grass endophyte Azoarcus sp. strain BH72.</title>
        <authorList>
            <person name="Krause A."/>
            <person name="Ramakumar A."/>
            <person name="Bartels D."/>
            <person name="Battistoni F."/>
            <person name="Bekel T."/>
            <person name="Boch J."/>
            <person name="Boehm M."/>
            <person name="Friedrich F."/>
            <person name="Hurek T."/>
            <person name="Krause L."/>
            <person name="Linke B."/>
            <person name="McHardy A.C."/>
            <person name="Sarkar A."/>
            <person name="Schneiker S."/>
            <person name="Syed A.A."/>
            <person name="Thauer R."/>
            <person name="Vorhoelter F.-J."/>
            <person name="Weidner S."/>
            <person name="Puehler A."/>
            <person name="Reinhold-Hurek B."/>
            <person name="Kaiser O."/>
            <person name="Goesmann A."/>
        </authorList>
    </citation>
    <scope>NUCLEOTIDE SEQUENCE [LARGE SCALE GENOMIC DNA]</scope>
    <source>
        <strain evidence="3 4">BH72</strain>
    </source>
</reference>
<dbReference type="InterPro" id="IPR021136">
    <property type="entry name" value="Flagellar_hook_control-like_C"/>
</dbReference>
<dbReference type="EMBL" id="AM406670">
    <property type="protein sequence ID" value="CAL95337.1"/>
    <property type="molecule type" value="Genomic_DNA"/>
</dbReference>
<dbReference type="AlphaFoldDB" id="A1K932"/>
<dbReference type="Proteomes" id="UP000002588">
    <property type="component" value="Chromosome"/>
</dbReference>